<dbReference type="PANTHER" id="PTHR35502">
    <property type="entry name" value="PROTEIN MICROTUBULE BINDING PROTEIN 2C"/>
    <property type="match status" value="1"/>
</dbReference>
<dbReference type="GO" id="GO:0008017">
    <property type="term" value="F:microtubule binding"/>
    <property type="evidence" value="ECO:0007669"/>
    <property type="project" value="InterPro"/>
</dbReference>
<reference evidence="2 3" key="1">
    <citation type="journal article" date="2018" name="Front. Plant Sci.">
        <title>Red Clover (Trifolium pratense) and Zigzag Clover (T. medium) - A Picture of Genomic Similarities and Differences.</title>
        <authorList>
            <person name="Dluhosova J."/>
            <person name="Istvanek J."/>
            <person name="Nedelnik J."/>
            <person name="Repkova J."/>
        </authorList>
    </citation>
    <scope>NUCLEOTIDE SEQUENCE [LARGE SCALE GENOMIC DNA]</scope>
    <source>
        <strain evidence="3">cv. 10/8</strain>
        <tissue evidence="2">Leaf</tissue>
    </source>
</reference>
<sequence length="102" mass="11884">RSLFPQIKLADKQAALEKIHWEMMTSNKKVEKLQEELDSVQTDISSFTLLLEGLAKTDSAKYTDDYDTKPYVFNHAPDIVSLLTFFQSIYTTYTCYILYGEW</sequence>
<accession>A0A392SF09</accession>
<evidence type="ECO:0000313" key="3">
    <source>
        <dbReference type="Proteomes" id="UP000265520"/>
    </source>
</evidence>
<feature type="coiled-coil region" evidence="1">
    <location>
        <begin position="16"/>
        <end position="50"/>
    </location>
</feature>
<comment type="caution">
    <text evidence="2">The sequence shown here is derived from an EMBL/GenBank/DDBJ whole genome shotgun (WGS) entry which is preliminary data.</text>
</comment>
<dbReference type="AlphaFoldDB" id="A0A392SF09"/>
<evidence type="ECO:0000313" key="2">
    <source>
        <dbReference type="EMBL" id="MCI47239.1"/>
    </source>
</evidence>
<evidence type="ECO:0000256" key="1">
    <source>
        <dbReference type="SAM" id="Coils"/>
    </source>
</evidence>
<dbReference type="Proteomes" id="UP000265520">
    <property type="component" value="Unassembled WGS sequence"/>
</dbReference>
<organism evidence="2 3">
    <name type="scientific">Trifolium medium</name>
    <dbReference type="NCBI Taxonomy" id="97028"/>
    <lineage>
        <taxon>Eukaryota</taxon>
        <taxon>Viridiplantae</taxon>
        <taxon>Streptophyta</taxon>
        <taxon>Embryophyta</taxon>
        <taxon>Tracheophyta</taxon>
        <taxon>Spermatophyta</taxon>
        <taxon>Magnoliopsida</taxon>
        <taxon>eudicotyledons</taxon>
        <taxon>Gunneridae</taxon>
        <taxon>Pentapetalae</taxon>
        <taxon>rosids</taxon>
        <taxon>fabids</taxon>
        <taxon>Fabales</taxon>
        <taxon>Fabaceae</taxon>
        <taxon>Papilionoideae</taxon>
        <taxon>50 kb inversion clade</taxon>
        <taxon>NPAAA clade</taxon>
        <taxon>Hologalegina</taxon>
        <taxon>IRL clade</taxon>
        <taxon>Trifolieae</taxon>
        <taxon>Trifolium</taxon>
    </lineage>
</organism>
<keyword evidence="1" id="KW-0175">Coiled coil</keyword>
<dbReference type="EMBL" id="LXQA010369453">
    <property type="protein sequence ID" value="MCI47239.1"/>
    <property type="molecule type" value="Genomic_DNA"/>
</dbReference>
<dbReference type="GO" id="GO:0010497">
    <property type="term" value="P:plasmodesmata-mediated intercellular transport"/>
    <property type="evidence" value="ECO:0007669"/>
    <property type="project" value="InterPro"/>
</dbReference>
<dbReference type="InterPro" id="IPR040289">
    <property type="entry name" value="MBP2C"/>
</dbReference>
<dbReference type="PANTHER" id="PTHR35502:SF2">
    <property type="entry name" value="PROTEIN MICROTUBULE BINDING PROTEIN 2C"/>
    <property type="match status" value="1"/>
</dbReference>
<name>A0A392SF09_9FABA</name>
<feature type="non-terminal residue" evidence="2">
    <location>
        <position position="1"/>
    </location>
</feature>
<keyword evidence="3" id="KW-1185">Reference proteome</keyword>
<protein>
    <submittedName>
        <fullName evidence="2">WEB family protein chloroplastic-like</fullName>
    </submittedName>
</protein>
<proteinExistence type="predicted"/>